<dbReference type="InterPro" id="IPR001298">
    <property type="entry name" value="Filamin/ABP280_rpt"/>
</dbReference>
<feature type="compositionally biased region" description="Polar residues" evidence="8">
    <location>
        <begin position="3409"/>
        <end position="3423"/>
    </location>
</feature>
<evidence type="ECO:0000256" key="7">
    <source>
        <dbReference type="SAM" id="Coils"/>
    </source>
</evidence>
<organism evidence="12 13">
    <name type="scientific">Scylla paramamosain</name>
    <name type="common">Mud crab</name>
    <dbReference type="NCBI Taxonomy" id="85552"/>
    <lineage>
        <taxon>Eukaryota</taxon>
        <taxon>Metazoa</taxon>
        <taxon>Ecdysozoa</taxon>
        <taxon>Arthropoda</taxon>
        <taxon>Crustacea</taxon>
        <taxon>Multicrustacea</taxon>
        <taxon>Malacostraca</taxon>
        <taxon>Eumalacostraca</taxon>
        <taxon>Eucarida</taxon>
        <taxon>Decapoda</taxon>
        <taxon>Pleocyemata</taxon>
        <taxon>Brachyura</taxon>
        <taxon>Eubrachyura</taxon>
        <taxon>Portunoidea</taxon>
        <taxon>Portunidae</taxon>
        <taxon>Portuninae</taxon>
        <taxon>Scylla</taxon>
    </lineage>
</organism>
<feature type="compositionally biased region" description="Basic and acidic residues" evidence="8">
    <location>
        <begin position="2232"/>
        <end position="2244"/>
    </location>
</feature>
<feature type="coiled-coil region" evidence="7">
    <location>
        <begin position="2275"/>
        <end position="2385"/>
    </location>
</feature>
<dbReference type="Pfam" id="PF00307">
    <property type="entry name" value="CH"/>
    <property type="match status" value="1"/>
</dbReference>
<dbReference type="PROSITE" id="PS50194">
    <property type="entry name" value="FILAMIN_REPEAT"/>
    <property type="match status" value="1"/>
</dbReference>
<feature type="region of interest" description="Disordered" evidence="8">
    <location>
        <begin position="1525"/>
        <end position="1547"/>
    </location>
</feature>
<feature type="region of interest" description="Disordered" evidence="8">
    <location>
        <begin position="2218"/>
        <end position="2244"/>
    </location>
</feature>
<keyword evidence="13" id="KW-1185">Reference proteome</keyword>
<feature type="compositionally biased region" description="Basic and acidic residues" evidence="8">
    <location>
        <begin position="3824"/>
        <end position="3834"/>
    </location>
</feature>
<feature type="region of interest" description="Disordered" evidence="8">
    <location>
        <begin position="3699"/>
        <end position="3721"/>
    </location>
</feature>
<dbReference type="GO" id="GO:0051015">
    <property type="term" value="F:actin filament binding"/>
    <property type="evidence" value="ECO:0007669"/>
    <property type="project" value="TreeGrafter"/>
</dbReference>
<keyword evidence="2 9" id="KW-0812">Transmembrane</keyword>
<feature type="region of interest" description="Disordered" evidence="8">
    <location>
        <begin position="3179"/>
        <end position="3247"/>
    </location>
</feature>
<feature type="compositionally biased region" description="Polar residues" evidence="8">
    <location>
        <begin position="2221"/>
        <end position="2231"/>
    </location>
</feature>
<evidence type="ECO:0000256" key="8">
    <source>
        <dbReference type="SAM" id="MobiDB-lite"/>
    </source>
</evidence>
<keyword evidence="4 9" id="KW-1133">Transmembrane helix</keyword>
<feature type="transmembrane region" description="Helical" evidence="9">
    <location>
        <begin position="18"/>
        <end position="45"/>
    </location>
</feature>
<dbReference type="InterPro" id="IPR001715">
    <property type="entry name" value="CH_dom"/>
</dbReference>
<dbReference type="InterPro" id="IPR014756">
    <property type="entry name" value="Ig_E-set"/>
</dbReference>
<dbReference type="InterPro" id="IPR036872">
    <property type="entry name" value="CH_dom_sf"/>
</dbReference>
<dbReference type="Gene3D" id="2.60.40.10">
    <property type="entry name" value="Immunoglobulins"/>
    <property type="match status" value="1"/>
</dbReference>
<feature type="compositionally biased region" description="Polar residues" evidence="8">
    <location>
        <begin position="968"/>
        <end position="977"/>
    </location>
</feature>
<evidence type="ECO:0000256" key="9">
    <source>
        <dbReference type="SAM" id="Phobius"/>
    </source>
</evidence>
<feature type="region of interest" description="Disordered" evidence="8">
    <location>
        <begin position="2142"/>
        <end position="2173"/>
    </location>
</feature>
<feature type="compositionally biased region" description="Basic and acidic residues" evidence="8">
    <location>
        <begin position="1969"/>
        <end position="1986"/>
    </location>
</feature>
<feature type="compositionally biased region" description="Low complexity" evidence="8">
    <location>
        <begin position="2142"/>
        <end position="2153"/>
    </location>
</feature>
<dbReference type="InterPro" id="IPR013783">
    <property type="entry name" value="Ig-like_fold"/>
</dbReference>
<dbReference type="SUPFAM" id="SSF47576">
    <property type="entry name" value="Calponin-homology domain, CH-domain"/>
    <property type="match status" value="1"/>
</dbReference>
<dbReference type="PANTHER" id="PTHR47535">
    <property type="entry name" value="MUSCLE-SPECIFIC PROTEIN 300 KDA, ISOFORM G"/>
    <property type="match status" value="1"/>
</dbReference>
<feature type="region of interest" description="Disordered" evidence="8">
    <location>
        <begin position="1484"/>
        <end position="1508"/>
    </location>
</feature>
<dbReference type="Gene3D" id="1.10.418.10">
    <property type="entry name" value="Calponin-like domain"/>
    <property type="match status" value="1"/>
</dbReference>
<feature type="region of interest" description="Disordered" evidence="8">
    <location>
        <begin position="952"/>
        <end position="1135"/>
    </location>
</feature>
<feature type="compositionally biased region" description="Low complexity" evidence="8">
    <location>
        <begin position="1750"/>
        <end position="1762"/>
    </location>
</feature>
<dbReference type="GO" id="GO:0008285">
    <property type="term" value="P:negative regulation of cell population proliferation"/>
    <property type="evidence" value="ECO:0007669"/>
    <property type="project" value="TreeGrafter"/>
</dbReference>
<evidence type="ECO:0000256" key="1">
    <source>
        <dbReference type="ARBA" id="ARBA00004370"/>
    </source>
</evidence>
<reference evidence="12 13" key="1">
    <citation type="submission" date="2023-03" db="EMBL/GenBank/DDBJ databases">
        <title>High-quality genome of Scylla paramamosain provides insights in environmental adaptation.</title>
        <authorList>
            <person name="Zhang L."/>
        </authorList>
    </citation>
    <scope>NUCLEOTIDE SEQUENCE [LARGE SCALE GENOMIC DNA]</scope>
    <source>
        <strain evidence="12">LZ_2023a</strain>
        <tissue evidence="12">Muscle</tissue>
    </source>
</reference>
<evidence type="ECO:0000259" key="11">
    <source>
        <dbReference type="PROSITE" id="PS50021"/>
    </source>
</evidence>
<dbReference type="SMART" id="SM00557">
    <property type="entry name" value="IG_FLMN"/>
    <property type="match status" value="1"/>
</dbReference>
<feature type="domain" description="DH" evidence="10">
    <location>
        <begin position="2073"/>
        <end position="2322"/>
    </location>
</feature>
<feature type="region of interest" description="Disordered" evidence="8">
    <location>
        <begin position="2857"/>
        <end position="2904"/>
    </location>
</feature>
<sequence>MAAEAPARSSSSEETATAWAWVCAAWAAVWTRLFSYLALAWLYVWTVLPLWKREKNLAEWVRRCVPSQPLEDLQRDLADGVVLCGLLEAVLPGACPRFDLLAKNNPEINFRIASRLAATFLGVTEVTEGDGEGWERRRGQERRRRTEEEEAQSGSQIPMILLASSLDGMGASRLKFILKYILEITENFTKFTKFAIQTAKEATGSGAALTQFLRAVRYAALRRQVLGGPPLTQDTVAQTLGINQVVVRGMGLQLGLVGRWARFTLYMDNGSEGSLVVEVCSDRGEYGCCRVTGSPGATTAKVKSQAHQQVPLECDVQGCKVRVAWLPMQQTRYTLVLSIYGQHILSSPYTVHVDESQHSSPARKWQLIRHVWDSDSESEYEGILVPPDKESALTSREQAGARRFLSILRRRVVRRVLHIGDHHVVLRGSECIDRSSRAREALQHMRKSAESLDLDDFAPREASSAPPSRRLSLQWEVGVSVGPIEEKTKEEEESVQEGDCDHNSYLQENIANSIEGVDGEAVKEVASEMPTLEATPQSSDTPEILMLTNKTELTPTDILVDPDCHDHHREKSDFPICSAENCEPLAESPQGTGSHIQEPLDATTTTHTAGPVTEAALSAAEEAAPTTVTKAAPAAAEEATCMLTKEVTSTPMTEVNNSYPAALRQISKPKGNADRKSRRRRRKRLKGAFRVVTKDYDHICTIIMNMCDFIIEHSPRKEALKAVRVASRILGYGFSDTSESSYSHDLSGEEEEQNSIVDDEILESVVEEWGAVLVRQGSGDHVVATEHDGEEAKIIDVSELEENSFEDSISPVTLIIPEVVVVPQEDTLAERVPDDNGSQLLPELDRDSSIMNYLQTIDEVTEPNSMVEDMTEELQKRYEDYFDTEDKTSCQGDVSDGDGEEWEAAASTAEDLVSRWPGDLGIMDESKKGLQNGLKPLQDVFMLLQPLEGSDDLEASESEDENKHDHPQITNSPQHSTEVLPRKDLLWSPQDSQGKMEEASPVNPFAQTTEPQQVTNSTLKTEGESISQESVQLTGEHERLIEEPAQTTDKPEQQAPDTVESVPQPEALAQIREPPDATAGPQPQVTREVLPSHLETTGVLKSPSEPPSEKNFDFFTAGFSSNNSKQGAGRDKIRPQKSLAIQKKCLILKDLLKFSEEQPSLASLDSPKEEISGNGASLPAAGIHITTEETPFSSLEEKLVPEISTPVSPEPRRIVKGSVSKFRTLFESRSINEISFLQREETPIHNKGGSCREVSQRENIEQPVALNGNQKVHVTESPIHETEEEVESLSGGDKPKAVTGVLPKLSPDMDLLNQLRVDAKSGSSGEDVPNETVTQDVKEVEDKGKIRPVTSKGQNIFTSMQKSLQDKIKMTTKSDRIPYSSYVRPAMILLETERRVSRLRSVFEQPCATPAKRSLPHKTTRYIVSGSPAASPPLDRKNAFPQAHFGEKEEMLNNLNDAHPSMPEDDIKQQRNTTETLEYSVLHEEHENVRQLPPETSDGAQPKSEVDQGREISISLEFVLETQKEDNGVSTSYQQDQSVQHPQPLEGELQKKSYKLVAALETMEKDIKEMQESVERLNRHYPIIPPDDVDLPRNLQQLPRHGKIVASSHEETLTGTKSLGDLSESKESTKYQQEAEAYEQVQEQKESVEYVTEYVIQMKEPVEQLQKSVEHSRQSGESQQEPQEQMRELQEPEEYTELLQESQINTEQLQESVEKLHKSEPVKQLQVPEEKLHKSDGVVEQLQEQEESVEQLQEQEGSVEQLQEQEEPFEKLQEESVEQLQEQEDPAEQLQEQEEPVKQLQEQEESVKQLQEQEGSVEQLQEQEEPVEQLQEQEGSVEQLQEQKEPIENLQELEKTVKQLQEPEELVEQLQEQEKPVEQLQEQEKPVEQLQEQEKPVEQLQQQEKTVEQLDEPEERAEQLQEPEEPVEQLQEPEEPVEQLQEPEEPVEQLQEPEESVEQQQEPEDPVEQLEKPEPIEQLQEPEKPVEQMQEPEEPVEQLQELEELVEQLREPEEPVEQLQQPEESVEQLQETEEPVEQLQEPGEPVEQPQESKRIVECLKEQELVDKIQRPIERLQERVEYVKQLQGPEKPVKQLKVPKEFVGQQEESEELVEHLQKPAERVGQLLESEAIKQLQKIQHPIEQLQEPVEQQQESGEPDEKLKKSEERVEQLQEPGEVIEQLEEPNEHLQELEVVEQLQEFVEHLQEPKDTVEQLKEHNEQLQESNETVEQLQESREGVEQLQEPIRRLQKPEEIIEQLQEPREIFEQLEEPVEQLQEQGEVVEQLQESIESVEQQQDSVESVEQLQESVESVEQLQESIESVEQLQDSVETVEQLQDSVETVEQLQESIESVEQLQESIESVEQLQESVENAEQLQESVEITEQLQEQGETLEQLEKPVEWLQESEEFKQMQEPQVLQQLLQPFERLQEAGEEIAGQLQEPQVTEQVLVSTEQLQKSEEIVEQLQDQEKVFKQLQELTEQMQESEEIAEHLQELVQLLHETEVVEQLQEPIEPLQELDETVEHSQEQGRVFEPLQESNDQLEESKVVEQLLEPEESNERLQEQSQELGKPSEQLPKPEETGEQMQELEEPVEQVHESVEQLQETKETTQELQRSQAELRRLPIVEQMIASEDLADLLPQESSIPEQLIMSSDITEPSQESMIKITQHVVDKAALEMTQHNEDSSETVDRKSGVVASIEPDLPQRSLAEDSDNDEDFRPVFEDALEDLPESKDTKHSSQPTGHRTALMKLGESVFFSMDDDSLSWSENQNVNPRKEGTSEIVAEVHECPKYIKEPIEAIMAIEKLTQQETNLETSRTQELGQPVLSLHTTTEPQISSDIITEPHIFYSLVKTEIPLDSLQESETPTDFLGEPETSTDLLREPETPENLPGEPEISTDPLGEPETPTDLLLESVTQTDLLGEPETPKNLLGEPEISTDLLGEPETPADLLVEPVTPTDLLGEPEIPKNLLGGPEISTDLLGEPETPADLLVEPMTPTDLLGEPETPKNLLGEPEISTDLLGEPETPKNLLGEPEISTDLLGEPESPADLLVEPMTPTDLLGEPETPKNLLGEPEISTDLLGEPETPKNLLGEPEISTDLLGEPESPADLLVEPMTPTDLLGEPEAPKNLLGEPEISTDLLGELETPTNLLVEPVTPTDLGKTETLVDLLQEPKTSADLLQEAETSTDIIQGPEKSTDLLREPKTSIDFLQEPETPTDLLGEPETPANHLGEPETSTDPLGEPEISTDLLGEPEIPTNLLEESEIPTDPLGEPVTPTDLLGEAETPTYFLQEPETPTNLLREPDILTDLLGKPGTSTDLLVEPETSTDLLQEPETSKDLLQEPETPTDLLGEPETSTDLLKERETLTDHLGEPETPTDLLGEPETPADLGEAKTSIDLGVPETPKDLLGEPETSTDLFGEPETSTDLLQEPETTTELLEEPETPANLLREPEISTDLLRETVTSTDLLGGSQTSTDLLEEPETSSGHLQESEISLQLSEELEISRNFLREPETLTDLLLEPETSTELLEELGTSTDPLGKLGTLTDPRRESMDPLGEEPELLPVPETSTDSMGGPEPTDIKGQSKTPLCVLKEPETSTNVLEDVETKQTKTNEVPVSTIHLSPVVSFNPAGSTTPCFAIPGLVVRPPTSESEQQDSDEIATATTTSESDEVALDDISVDANTYISLQDDVALEFLSNQRITEGNTKEEASETEKPKLNIPTLNPPFFLEDDSQEEPELMDLDYSSNPSLESELVAPLPLDTETPLGPLDHHVEDLEEHRGSPWLMFTAISDYIRSRSPSPLSMFFTESVSQSVSRENDSLPPLDTNDSAHEPGEQHDSSSLLAQNDTTQSLSESVLFVQPPKSLPLTGVVHTALQDTPQEASDTLTSLTYETASEHASVGPSLPDLTPEEIPDLPPDSFRSQPLAGPPASNESAPSTLHYILPMTETAVAPPLSMECLGLHSTNEVGEDRYLSDTSYSETDEYHESKTNILGRLPDDGNALACIAAECNEEQVVSLSSQHASNSSCHEEAIGVDTTAELLEEKTSNFSKEVTVGNEETKNIITENIIDLMKETTDVLEEKTVVPLQENATNILKEEAVDIVQETIDIQREEATDFVEKEITNIREEDAANLVQETTNMQEEDAVDLVQETTNIQEEDAVDLVQETTNIQKDAVELVQETTNMQEEDAVELVQETTKIQEEEEEEEEEEDVGLVQETTNIQEEEDVSLLQETTNIQEEKDVGLVQETTNIQEEEDVGLVQETTNIQEEEEDVGLVQETTNIQEEEEDVGLVQETTNIQEEEKDVGLVQETTNIQEEEKDVGLVQETTNIQEEEKDVGLVQETTNIQEDAMDLVQETTDIQKKTIHIVQETISIMKEETIHIFQGDTSSIMKEAEEATDILSDEVVGLHKRKRSKGHQ</sequence>
<feature type="region of interest" description="Disordered" evidence="8">
    <location>
        <begin position="3810"/>
        <end position="3839"/>
    </location>
</feature>
<dbReference type="SUPFAM" id="SSF81296">
    <property type="entry name" value="E set domains"/>
    <property type="match status" value="1"/>
</dbReference>
<evidence type="ECO:0000256" key="5">
    <source>
        <dbReference type="ARBA" id="ARBA00023136"/>
    </source>
</evidence>
<feature type="region of interest" description="Disordered" evidence="8">
    <location>
        <begin position="1666"/>
        <end position="1848"/>
    </location>
</feature>
<feature type="region of interest" description="Disordered" evidence="8">
    <location>
        <begin position="1863"/>
        <end position="2052"/>
    </location>
</feature>
<feature type="region of interest" description="Disordered" evidence="8">
    <location>
        <begin position="2959"/>
        <end position="3129"/>
    </location>
</feature>
<feature type="compositionally biased region" description="Low complexity" evidence="8">
    <location>
        <begin position="2037"/>
        <end position="2049"/>
    </location>
</feature>
<feature type="compositionally biased region" description="Basic and acidic residues" evidence="8">
    <location>
        <begin position="2677"/>
        <end position="2691"/>
    </location>
</feature>
<feature type="region of interest" description="Disordered" evidence="8">
    <location>
        <begin position="1603"/>
        <end position="1635"/>
    </location>
</feature>
<comment type="caution">
    <text evidence="12">The sequence shown here is derived from an EMBL/GenBank/DDBJ whole genome shotgun (WGS) entry which is preliminary data.</text>
</comment>
<keyword evidence="7" id="KW-0175">Coiled coil</keyword>
<dbReference type="GO" id="GO:0034993">
    <property type="term" value="C:meiotic nuclear membrane microtubule tethering complex"/>
    <property type="evidence" value="ECO:0007669"/>
    <property type="project" value="TreeGrafter"/>
</dbReference>
<feature type="region of interest" description="Disordered" evidence="8">
    <location>
        <begin position="1319"/>
        <end position="1338"/>
    </location>
</feature>
<dbReference type="Proteomes" id="UP001487740">
    <property type="component" value="Unassembled WGS sequence"/>
</dbReference>
<evidence type="ECO:0000256" key="6">
    <source>
        <dbReference type="PROSITE-ProRule" id="PRU00087"/>
    </source>
</evidence>
<evidence type="ECO:0008006" key="14">
    <source>
        <dbReference type="Google" id="ProtNLM"/>
    </source>
</evidence>
<protein>
    <recommendedName>
        <fullName evidence="14">Calponin-homology (CH) domain-containing protein</fullName>
    </recommendedName>
</protein>
<evidence type="ECO:0000259" key="10">
    <source>
        <dbReference type="PROSITE" id="PS50010"/>
    </source>
</evidence>
<feature type="repeat" description="Filamin" evidence="6">
    <location>
        <begin position="237"/>
        <end position="353"/>
    </location>
</feature>
<feature type="compositionally biased region" description="Acidic residues" evidence="8">
    <location>
        <begin position="1990"/>
        <end position="2006"/>
    </location>
</feature>
<dbReference type="EMBL" id="JARAKH010000048">
    <property type="protein sequence ID" value="KAK8376439.1"/>
    <property type="molecule type" value="Genomic_DNA"/>
</dbReference>
<feature type="compositionally biased region" description="Polar residues" evidence="8">
    <location>
        <begin position="1005"/>
        <end position="1033"/>
    </location>
</feature>
<feature type="compositionally biased region" description="Basic and acidic residues" evidence="8">
    <location>
        <begin position="2592"/>
        <end position="2608"/>
    </location>
</feature>
<feature type="coiled-coil region" evidence="7">
    <location>
        <begin position="2447"/>
        <end position="2501"/>
    </location>
</feature>
<dbReference type="PROSITE" id="PS50021">
    <property type="entry name" value="CH"/>
    <property type="match status" value="1"/>
</dbReference>
<feature type="region of interest" description="Disordered" evidence="8">
    <location>
        <begin position="2509"/>
        <end position="2613"/>
    </location>
</feature>
<dbReference type="PROSITE" id="PS50010">
    <property type="entry name" value="DH_2"/>
    <property type="match status" value="1"/>
</dbReference>
<feature type="domain" description="Calponin-homology (CH)" evidence="11">
    <location>
        <begin position="51"/>
        <end position="171"/>
    </location>
</feature>
<feature type="compositionally biased region" description="Basic and acidic residues" evidence="8">
    <location>
        <begin position="1712"/>
        <end position="1721"/>
    </location>
</feature>
<evidence type="ECO:0000256" key="3">
    <source>
        <dbReference type="ARBA" id="ARBA00022737"/>
    </source>
</evidence>
<comment type="subcellular location">
    <subcellularLocation>
        <location evidence="1">Membrane</location>
    </subcellularLocation>
</comment>
<feature type="compositionally biased region" description="Acidic residues" evidence="8">
    <location>
        <begin position="2024"/>
        <end position="2036"/>
    </location>
</feature>
<evidence type="ECO:0000313" key="13">
    <source>
        <dbReference type="Proteomes" id="UP001487740"/>
    </source>
</evidence>
<feature type="compositionally biased region" description="Basic and acidic residues" evidence="8">
    <location>
        <begin position="1728"/>
        <end position="1737"/>
    </location>
</feature>
<feature type="compositionally biased region" description="Basic and acidic residues" evidence="8">
    <location>
        <begin position="3701"/>
        <end position="3713"/>
    </location>
</feature>
<feature type="region of interest" description="Disordered" evidence="8">
    <location>
        <begin position="3530"/>
        <end position="3581"/>
    </location>
</feature>
<evidence type="ECO:0000256" key="4">
    <source>
        <dbReference type="ARBA" id="ARBA00022989"/>
    </source>
</evidence>
<feature type="compositionally biased region" description="Acidic residues" evidence="8">
    <location>
        <begin position="1775"/>
        <end position="1794"/>
    </location>
</feature>
<feature type="compositionally biased region" description="Basic and acidic residues" evidence="8">
    <location>
        <begin position="1872"/>
        <end position="1897"/>
    </location>
</feature>
<accession>A0AAW0SN90</accession>
<dbReference type="GO" id="GO:0005640">
    <property type="term" value="C:nuclear outer membrane"/>
    <property type="evidence" value="ECO:0007669"/>
    <property type="project" value="TreeGrafter"/>
</dbReference>
<dbReference type="InterPro" id="IPR052403">
    <property type="entry name" value="LINC-complex_assoc"/>
</dbReference>
<feature type="compositionally biased region" description="Polar residues" evidence="8">
    <location>
        <begin position="1528"/>
        <end position="1541"/>
    </location>
</feature>
<gene>
    <name evidence="12" type="ORF">O3P69_009828</name>
</gene>
<dbReference type="InterPro" id="IPR017868">
    <property type="entry name" value="Filamin/ABP280_repeat-like"/>
</dbReference>
<feature type="region of interest" description="Disordered" evidence="8">
    <location>
        <begin position="131"/>
        <end position="152"/>
    </location>
</feature>
<name>A0AAW0SN90_SCYPA</name>
<feature type="region of interest" description="Disordered" evidence="8">
    <location>
        <begin position="2677"/>
        <end position="2714"/>
    </location>
</feature>
<feature type="region of interest" description="Disordered" evidence="8">
    <location>
        <begin position="663"/>
        <end position="684"/>
    </location>
</feature>
<dbReference type="InterPro" id="IPR000219">
    <property type="entry name" value="DH_dom"/>
</dbReference>
<feature type="region of interest" description="Disordered" evidence="8">
    <location>
        <begin position="3643"/>
        <end position="3665"/>
    </location>
</feature>
<feature type="compositionally biased region" description="Basic and acidic residues" evidence="8">
    <location>
        <begin position="3192"/>
        <end position="3202"/>
    </location>
</feature>
<proteinExistence type="predicted"/>
<feature type="compositionally biased region" description="Polar residues" evidence="8">
    <location>
        <begin position="1699"/>
        <end position="1711"/>
    </location>
</feature>
<keyword evidence="5 9" id="KW-0472">Membrane</keyword>
<keyword evidence="3" id="KW-0677">Repeat</keyword>
<feature type="compositionally biased region" description="Polar residues" evidence="8">
    <location>
        <begin position="3458"/>
        <end position="3473"/>
    </location>
</feature>
<feature type="region of interest" description="Disordered" evidence="8">
    <location>
        <begin position="3307"/>
        <end position="3489"/>
    </location>
</feature>
<feature type="region of interest" description="Disordered" evidence="8">
    <location>
        <begin position="3258"/>
        <end position="3277"/>
    </location>
</feature>
<dbReference type="GO" id="GO:0005085">
    <property type="term" value="F:guanyl-nucleotide exchange factor activity"/>
    <property type="evidence" value="ECO:0007669"/>
    <property type="project" value="InterPro"/>
</dbReference>
<feature type="region of interest" description="Disordered" evidence="8">
    <location>
        <begin position="3889"/>
        <end position="3932"/>
    </location>
</feature>
<dbReference type="GO" id="GO:0005737">
    <property type="term" value="C:cytoplasm"/>
    <property type="evidence" value="ECO:0007669"/>
    <property type="project" value="TreeGrafter"/>
</dbReference>
<feature type="compositionally biased region" description="Low complexity" evidence="8">
    <location>
        <begin position="3424"/>
        <end position="3433"/>
    </location>
</feature>
<feature type="compositionally biased region" description="Basic and acidic residues" evidence="8">
    <location>
        <begin position="2157"/>
        <end position="2170"/>
    </location>
</feature>
<evidence type="ECO:0000256" key="2">
    <source>
        <dbReference type="ARBA" id="ARBA00022692"/>
    </source>
</evidence>
<evidence type="ECO:0000313" key="12">
    <source>
        <dbReference type="EMBL" id="KAK8376439.1"/>
    </source>
</evidence>
<feature type="compositionally biased region" description="Polar residues" evidence="8">
    <location>
        <begin position="3311"/>
        <end position="3326"/>
    </location>
</feature>
<dbReference type="GO" id="GO:0007097">
    <property type="term" value="P:nuclear migration"/>
    <property type="evidence" value="ECO:0007669"/>
    <property type="project" value="TreeGrafter"/>
</dbReference>
<feature type="compositionally biased region" description="Basic and acidic residues" evidence="8">
    <location>
        <begin position="3356"/>
        <end position="3369"/>
    </location>
</feature>
<feature type="compositionally biased region" description="Acidic residues" evidence="8">
    <location>
        <begin position="1909"/>
        <end position="1968"/>
    </location>
</feature>
<dbReference type="PANTHER" id="PTHR47535:SF7">
    <property type="entry name" value="CALMIN"/>
    <property type="match status" value="1"/>
</dbReference>